<organism evidence="2 3">
    <name type="scientific">Diacronema lutheri</name>
    <name type="common">Unicellular marine alga</name>
    <name type="synonym">Monochrysis lutheri</name>
    <dbReference type="NCBI Taxonomy" id="2081491"/>
    <lineage>
        <taxon>Eukaryota</taxon>
        <taxon>Haptista</taxon>
        <taxon>Haptophyta</taxon>
        <taxon>Pavlovophyceae</taxon>
        <taxon>Pavlovales</taxon>
        <taxon>Pavlovaceae</taxon>
        <taxon>Diacronema</taxon>
    </lineage>
</organism>
<evidence type="ECO:0000313" key="2">
    <source>
        <dbReference type="EMBL" id="KAG8457409.1"/>
    </source>
</evidence>
<gene>
    <name evidence="2" type="ORF">KFE25_011264</name>
</gene>
<feature type="region of interest" description="Disordered" evidence="1">
    <location>
        <begin position="590"/>
        <end position="627"/>
    </location>
</feature>
<feature type="region of interest" description="Disordered" evidence="1">
    <location>
        <begin position="185"/>
        <end position="205"/>
    </location>
</feature>
<dbReference type="Proteomes" id="UP000751190">
    <property type="component" value="Unassembled WGS sequence"/>
</dbReference>
<name>A0A8J5X4B0_DIALT</name>
<evidence type="ECO:0000313" key="3">
    <source>
        <dbReference type="Proteomes" id="UP000751190"/>
    </source>
</evidence>
<keyword evidence="3" id="KW-1185">Reference proteome</keyword>
<accession>A0A8J5X4B0</accession>
<proteinExistence type="predicted"/>
<feature type="compositionally biased region" description="Low complexity" evidence="1">
    <location>
        <begin position="185"/>
        <end position="204"/>
    </location>
</feature>
<sequence>MDPREVDAARLSLLEAEVDSHRAWLDERGVRPATAAADGGARGAEGSGALREAAVAFAQRLRDAQRASGTLGAGPRAALEAVAVDARDGEGEGDEPGGYDAYARRYSGCAAPGLGDESGRTLERLGRYAQEVQAKKERRDATCAPLDSRRASFASLGGAAASAERAARAATALRRTSPEIAAAARAGGARTATPPRARARSPSAVVHRSGVVHRLETWAHGRAARLSAALDASPTYAHSPTLDARSMRLVGAMRGRSGPIETQLLAEADRRRREFDAQAAAQLRHALASARPAISARARALEREGDVAERLHAYGELYEHRRAQRAHALRDEQRAASVHARATDGSGGARVDGGSAYAAVRVASAVERLTATAGGGVRARRASTGELREWGERPTFAPAIDERSRALAAALGESAADRLLRPSRAALRRAAEAEREALAAAGDEGAALALLRAHELRELRECSFAPRVHAASARLAEAKRGALAHAAAALSGRDAAPADRFETLHLEAKARAHAVSRLKERFERQAVIECSFAPATLENGGMAAAKAGAARRPRRASSADASRLGYVKTAPGSDGSVVRRLGQWARRREQRRELTRGEVEQREMAECTFRPRVPPPPSATAVGASAADGGAAATEPLSVRSAVSVSKWLLRQSAGRARQEERRDVPHATGASWTRASTVPDEFAFATDGPSRDARRCAIREALHALQPPIVCSVGEAAVARGALDTARADELGGLVQLAPRSPRSVR</sequence>
<dbReference type="OrthoDB" id="10662140at2759"/>
<dbReference type="PANTHER" id="PTHR37028:SF4">
    <property type="entry name" value="ALMS MOTIF DOMAIN-CONTAINING PROTEIN"/>
    <property type="match status" value="1"/>
</dbReference>
<feature type="compositionally biased region" description="Basic and acidic residues" evidence="1">
    <location>
        <begin position="590"/>
        <end position="605"/>
    </location>
</feature>
<evidence type="ECO:0000256" key="1">
    <source>
        <dbReference type="SAM" id="MobiDB-lite"/>
    </source>
</evidence>
<dbReference type="EMBL" id="JAGTXO010000070">
    <property type="protein sequence ID" value="KAG8457409.1"/>
    <property type="molecule type" value="Genomic_DNA"/>
</dbReference>
<dbReference type="PANTHER" id="PTHR37028">
    <property type="entry name" value="UNNAMED PRODUCT-RELATED"/>
    <property type="match status" value="1"/>
</dbReference>
<reference evidence="2" key="1">
    <citation type="submission" date="2021-05" db="EMBL/GenBank/DDBJ databases">
        <title>The genome of the haptophyte Pavlova lutheri (Diacronema luteri, Pavlovales) - a model for lipid biosynthesis in eukaryotic algae.</title>
        <authorList>
            <person name="Hulatt C.J."/>
            <person name="Posewitz M.C."/>
        </authorList>
    </citation>
    <scope>NUCLEOTIDE SEQUENCE</scope>
    <source>
        <strain evidence="2">NIVA-4/92</strain>
    </source>
</reference>
<dbReference type="AlphaFoldDB" id="A0A8J5X4B0"/>
<protein>
    <submittedName>
        <fullName evidence="2">Uncharacterized protein</fullName>
    </submittedName>
</protein>
<comment type="caution">
    <text evidence="2">The sequence shown here is derived from an EMBL/GenBank/DDBJ whole genome shotgun (WGS) entry which is preliminary data.</text>
</comment>